<reference evidence="2" key="1">
    <citation type="submission" date="2023-10" db="EMBL/GenBank/DDBJ databases">
        <authorList>
            <person name="Domelevo Entfellner J.-B."/>
        </authorList>
    </citation>
    <scope>NUCLEOTIDE SEQUENCE</scope>
</reference>
<dbReference type="Gramene" id="rna-AYBTSS11_LOCUS19657">
    <property type="protein sequence ID" value="CAJ1963218.1"/>
    <property type="gene ID" value="gene-AYBTSS11_LOCUS19657"/>
</dbReference>
<organism evidence="2 3">
    <name type="scientific">Sphenostylis stenocarpa</name>
    <dbReference type="NCBI Taxonomy" id="92480"/>
    <lineage>
        <taxon>Eukaryota</taxon>
        <taxon>Viridiplantae</taxon>
        <taxon>Streptophyta</taxon>
        <taxon>Embryophyta</taxon>
        <taxon>Tracheophyta</taxon>
        <taxon>Spermatophyta</taxon>
        <taxon>Magnoliopsida</taxon>
        <taxon>eudicotyledons</taxon>
        <taxon>Gunneridae</taxon>
        <taxon>Pentapetalae</taxon>
        <taxon>rosids</taxon>
        <taxon>fabids</taxon>
        <taxon>Fabales</taxon>
        <taxon>Fabaceae</taxon>
        <taxon>Papilionoideae</taxon>
        <taxon>50 kb inversion clade</taxon>
        <taxon>NPAAA clade</taxon>
        <taxon>indigoferoid/millettioid clade</taxon>
        <taxon>Phaseoleae</taxon>
        <taxon>Sphenostylis</taxon>
    </lineage>
</organism>
<protein>
    <submittedName>
        <fullName evidence="2">Uncharacterized protein</fullName>
    </submittedName>
</protein>
<evidence type="ECO:0000313" key="3">
    <source>
        <dbReference type="Proteomes" id="UP001189624"/>
    </source>
</evidence>
<gene>
    <name evidence="2" type="ORF">AYBTSS11_LOCUS19657</name>
</gene>
<evidence type="ECO:0000313" key="2">
    <source>
        <dbReference type="EMBL" id="CAJ1963218.1"/>
    </source>
</evidence>
<dbReference type="AlphaFoldDB" id="A0AA86VPB5"/>
<sequence>MEIKKSASTEGKEQRHDEIERNSHIDLMYHMKKITDFCQQPSLFVEKYPVTKWITPLAKLVGNVKAIQQEEKLREARCKGKIRMGDLMQRIMEMIQAEQAAKGSNNGTSNSFNNHASGRQDFGGATINSGQHAGDRSRYDFSAHYDEQVLNNTGTFNGNGNGGSIKGGFDASTRNYYGRRY</sequence>
<dbReference type="Proteomes" id="UP001189624">
    <property type="component" value="Chromosome 6"/>
</dbReference>
<accession>A0AA86VPB5</accession>
<name>A0AA86VPB5_9FABA</name>
<feature type="region of interest" description="Disordered" evidence="1">
    <location>
        <begin position="1"/>
        <end position="21"/>
    </location>
</feature>
<proteinExistence type="predicted"/>
<dbReference type="EMBL" id="OY731403">
    <property type="protein sequence ID" value="CAJ1963218.1"/>
    <property type="molecule type" value="Genomic_DNA"/>
</dbReference>
<keyword evidence="3" id="KW-1185">Reference proteome</keyword>
<evidence type="ECO:0000256" key="1">
    <source>
        <dbReference type="SAM" id="MobiDB-lite"/>
    </source>
</evidence>